<feature type="compositionally biased region" description="Acidic residues" evidence="5">
    <location>
        <begin position="287"/>
        <end position="299"/>
    </location>
</feature>
<evidence type="ECO:0000256" key="2">
    <source>
        <dbReference type="ARBA" id="ARBA00022771"/>
    </source>
</evidence>
<keyword evidence="2 4" id="KW-0863">Zinc-finger</keyword>
<dbReference type="Pfam" id="PF01753">
    <property type="entry name" value="zf-MYND"/>
    <property type="match status" value="1"/>
</dbReference>
<feature type="domain" description="MYND-type" evidence="6">
    <location>
        <begin position="207"/>
        <end position="250"/>
    </location>
</feature>
<dbReference type="EMBL" id="JARJCW010000065">
    <property type="protein sequence ID" value="KAJ7199930.1"/>
    <property type="molecule type" value="Genomic_DNA"/>
</dbReference>
<comment type="caution">
    <text evidence="7">The sequence shown here is derived from an EMBL/GenBank/DDBJ whole genome shotgun (WGS) entry which is preliminary data.</text>
</comment>
<name>A0AAD6V510_9AGAR</name>
<feature type="region of interest" description="Disordered" evidence="5">
    <location>
        <begin position="47"/>
        <end position="73"/>
    </location>
</feature>
<protein>
    <recommendedName>
        <fullName evidence="6">MYND-type domain-containing protein</fullName>
    </recommendedName>
</protein>
<dbReference type="PROSITE" id="PS50865">
    <property type="entry name" value="ZF_MYND_2"/>
    <property type="match status" value="1"/>
</dbReference>
<keyword evidence="8" id="KW-1185">Reference proteome</keyword>
<dbReference type="SUPFAM" id="SSF144232">
    <property type="entry name" value="HIT/MYND zinc finger-like"/>
    <property type="match status" value="1"/>
</dbReference>
<organism evidence="7 8">
    <name type="scientific">Mycena pura</name>
    <dbReference type="NCBI Taxonomy" id="153505"/>
    <lineage>
        <taxon>Eukaryota</taxon>
        <taxon>Fungi</taxon>
        <taxon>Dikarya</taxon>
        <taxon>Basidiomycota</taxon>
        <taxon>Agaricomycotina</taxon>
        <taxon>Agaricomycetes</taxon>
        <taxon>Agaricomycetidae</taxon>
        <taxon>Agaricales</taxon>
        <taxon>Marasmiineae</taxon>
        <taxon>Mycenaceae</taxon>
        <taxon>Mycena</taxon>
    </lineage>
</organism>
<dbReference type="AlphaFoldDB" id="A0AAD6V510"/>
<sequence>MSFYHPDMEAIDYEPSAALIDAIMGQGDYDEDDLYYGSDDGLSGDYLDSYSDGEYSGSEDSNSTRFPPDDLRNPKSFPSFAECAPIELYDRRDWDNKPLPPPRHWCYLGQIVKHITAPIRNLLTVKDKAGKQTELSTKFDLEAEFDVKVGSTIAILYAERKYFSFGVYGLRLDEAKFVKIFPCDLETLLRINDDIENETPIGSAKKCSGCGKGEGPNKAALLRCSRCLGVSYCGKECQTAAWKRGHKRECKVFSAVLELKRSRSWANKKPRQWVAFGEREEQSPPSDDGDSEDSDDYDDSYDRIPYRFQPEWKDTKPAVVRELQGTFTITSGELLWGQLVPLLSGLMTTEHDFASTHDKAVLGGTILRQGYTYRAPARVGVWKLAKVNGFGDTDPATDSWFAYHSSCDPLALLLLARPVQWDTRTASPRVCWVNRYDWGYHCANAYLAARFFADVDAESGWGAAYKRQRALQDAGGDRPEKDPENARWERLEAFDSHNAFLVDAAEGAGVLKLLARPSELDTRLKAHQASSFFKGEDSDVFGCHLPSIGNDDWEFARLIFSEEDSPLFAGKKELVGFWYDQDNRYKDSEVDRGTGLKTPVIKNI</sequence>
<evidence type="ECO:0000256" key="5">
    <source>
        <dbReference type="SAM" id="MobiDB-lite"/>
    </source>
</evidence>
<dbReference type="Proteomes" id="UP001219525">
    <property type="component" value="Unassembled WGS sequence"/>
</dbReference>
<accession>A0AAD6V510</accession>
<feature type="compositionally biased region" description="Low complexity" evidence="5">
    <location>
        <begin position="47"/>
        <end position="61"/>
    </location>
</feature>
<evidence type="ECO:0000259" key="6">
    <source>
        <dbReference type="PROSITE" id="PS50865"/>
    </source>
</evidence>
<gene>
    <name evidence="7" type="ORF">GGX14DRAFT_400936</name>
</gene>
<proteinExistence type="predicted"/>
<dbReference type="PROSITE" id="PS01360">
    <property type="entry name" value="ZF_MYND_1"/>
    <property type="match status" value="1"/>
</dbReference>
<keyword evidence="1" id="KW-0479">Metal-binding</keyword>
<evidence type="ECO:0000256" key="4">
    <source>
        <dbReference type="PROSITE-ProRule" id="PRU00134"/>
    </source>
</evidence>
<evidence type="ECO:0000313" key="7">
    <source>
        <dbReference type="EMBL" id="KAJ7199930.1"/>
    </source>
</evidence>
<dbReference type="GO" id="GO:0008270">
    <property type="term" value="F:zinc ion binding"/>
    <property type="evidence" value="ECO:0007669"/>
    <property type="project" value="UniProtKB-KW"/>
</dbReference>
<feature type="region of interest" description="Disordered" evidence="5">
    <location>
        <begin position="273"/>
        <end position="299"/>
    </location>
</feature>
<dbReference type="InterPro" id="IPR002893">
    <property type="entry name" value="Znf_MYND"/>
</dbReference>
<evidence type="ECO:0000256" key="1">
    <source>
        <dbReference type="ARBA" id="ARBA00022723"/>
    </source>
</evidence>
<keyword evidence="3" id="KW-0862">Zinc</keyword>
<reference evidence="7" key="1">
    <citation type="submission" date="2023-03" db="EMBL/GenBank/DDBJ databases">
        <title>Massive genome expansion in bonnet fungi (Mycena s.s.) driven by repeated elements and novel gene families across ecological guilds.</title>
        <authorList>
            <consortium name="Lawrence Berkeley National Laboratory"/>
            <person name="Harder C.B."/>
            <person name="Miyauchi S."/>
            <person name="Viragh M."/>
            <person name="Kuo A."/>
            <person name="Thoen E."/>
            <person name="Andreopoulos B."/>
            <person name="Lu D."/>
            <person name="Skrede I."/>
            <person name="Drula E."/>
            <person name="Henrissat B."/>
            <person name="Morin E."/>
            <person name="Kohler A."/>
            <person name="Barry K."/>
            <person name="LaButti K."/>
            <person name="Morin E."/>
            <person name="Salamov A."/>
            <person name="Lipzen A."/>
            <person name="Mereny Z."/>
            <person name="Hegedus B."/>
            <person name="Baldrian P."/>
            <person name="Stursova M."/>
            <person name="Weitz H."/>
            <person name="Taylor A."/>
            <person name="Grigoriev I.V."/>
            <person name="Nagy L.G."/>
            <person name="Martin F."/>
            <person name="Kauserud H."/>
        </authorList>
    </citation>
    <scope>NUCLEOTIDE SEQUENCE</scope>
    <source>
        <strain evidence="7">9144</strain>
    </source>
</reference>
<evidence type="ECO:0000256" key="3">
    <source>
        <dbReference type="ARBA" id="ARBA00022833"/>
    </source>
</evidence>
<evidence type="ECO:0000313" key="8">
    <source>
        <dbReference type="Proteomes" id="UP001219525"/>
    </source>
</evidence>
<dbReference type="Gene3D" id="6.10.140.2220">
    <property type="match status" value="1"/>
</dbReference>